<gene>
    <name evidence="3" type="ORF">MERR_LOCUS33684</name>
</gene>
<dbReference type="PANTHER" id="PTHR45835:SF99">
    <property type="entry name" value="CHROMO DOMAIN-CONTAINING PROTEIN-RELATED"/>
    <property type="match status" value="1"/>
</dbReference>
<dbReference type="InterPro" id="IPR000953">
    <property type="entry name" value="Chromo/chromo_shadow_dom"/>
</dbReference>
<protein>
    <recommendedName>
        <fullName evidence="2">Chromo domain-containing protein</fullName>
    </recommendedName>
</protein>
<dbReference type="InterPro" id="IPR016197">
    <property type="entry name" value="Chromo-like_dom_sf"/>
</dbReference>
<keyword evidence="4" id="KW-1185">Reference proteome</keyword>
<dbReference type="InterPro" id="IPR023780">
    <property type="entry name" value="Chromo_domain"/>
</dbReference>
<name>A0A6D2K359_9BRAS</name>
<sequence>MLERFHAEAIGGHEGALKTYKRLNQEVYWIGMRKDVVKFIMQCKVCQENKYSTLSPAGLLAPLPIPEQIWSNISMDFVDGLPLSKGFSVIMVVVDRLSKYAHFIALKHPYTAKSVAEAFIRESELFRLQGAALHKSTAYHPQTDGQTEVVNRCLETYLRCFAGRKPGSWLQWLPWAEYWYNSSYHSSIKTSPFFAVYGREAPKIIRYGDTPTPNAMVEDLLRDRDSLLTELRENMELAQKQMVKSANKHRRDVEFAVDDWVYQKLRPYRQSSVAKRRNEKLAQRYFGPYQVVQRVGKMTYKLELPPHSLIHHVFHVSQLKLALPTNHTAQEIPPILTAELEWATEPEELLDIRRAGPSQETEVRVKWKGLPEFEATWEPLQTVANQFPHFNLEDKVGHLEGGIDRLSIPLSFMRKKKRSQGRRARKWGKNNSSG</sequence>
<feature type="coiled-coil region" evidence="1">
    <location>
        <begin position="221"/>
        <end position="248"/>
    </location>
</feature>
<dbReference type="SUPFAM" id="SSF53098">
    <property type="entry name" value="Ribonuclease H-like"/>
    <property type="match status" value="1"/>
</dbReference>
<dbReference type="Pfam" id="PF00385">
    <property type="entry name" value="Chromo"/>
    <property type="match status" value="1"/>
</dbReference>
<evidence type="ECO:0000256" key="1">
    <source>
        <dbReference type="SAM" id="Coils"/>
    </source>
</evidence>
<evidence type="ECO:0000259" key="2">
    <source>
        <dbReference type="PROSITE" id="PS50013"/>
    </source>
</evidence>
<dbReference type="SUPFAM" id="SSF54160">
    <property type="entry name" value="Chromo domain-like"/>
    <property type="match status" value="1"/>
</dbReference>
<dbReference type="Gene3D" id="3.30.420.10">
    <property type="entry name" value="Ribonuclease H-like superfamily/Ribonuclease H"/>
    <property type="match status" value="2"/>
</dbReference>
<proteinExistence type="predicted"/>
<dbReference type="Proteomes" id="UP000467841">
    <property type="component" value="Unassembled WGS sequence"/>
</dbReference>
<dbReference type="InterPro" id="IPR056924">
    <property type="entry name" value="SH3_Tf2-1"/>
</dbReference>
<dbReference type="AlphaFoldDB" id="A0A6D2K359"/>
<evidence type="ECO:0000313" key="4">
    <source>
        <dbReference type="Proteomes" id="UP000467841"/>
    </source>
</evidence>
<dbReference type="Pfam" id="PF17921">
    <property type="entry name" value="Integrase_H2C2"/>
    <property type="match status" value="1"/>
</dbReference>
<comment type="caution">
    <text evidence="3">The sequence shown here is derived from an EMBL/GenBank/DDBJ whole genome shotgun (WGS) entry which is preliminary data.</text>
</comment>
<reference evidence="3" key="1">
    <citation type="submission" date="2020-01" db="EMBL/GenBank/DDBJ databases">
        <authorList>
            <person name="Mishra B."/>
        </authorList>
    </citation>
    <scope>NUCLEOTIDE SEQUENCE [LARGE SCALE GENOMIC DNA]</scope>
</reference>
<dbReference type="Gene3D" id="2.40.50.40">
    <property type="match status" value="1"/>
</dbReference>
<dbReference type="OrthoDB" id="1744105at2759"/>
<dbReference type="InterPro" id="IPR012337">
    <property type="entry name" value="RNaseH-like_sf"/>
</dbReference>
<organism evidence="3 4">
    <name type="scientific">Microthlaspi erraticum</name>
    <dbReference type="NCBI Taxonomy" id="1685480"/>
    <lineage>
        <taxon>Eukaryota</taxon>
        <taxon>Viridiplantae</taxon>
        <taxon>Streptophyta</taxon>
        <taxon>Embryophyta</taxon>
        <taxon>Tracheophyta</taxon>
        <taxon>Spermatophyta</taxon>
        <taxon>Magnoliopsida</taxon>
        <taxon>eudicotyledons</taxon>
        <taxon>Gunneridae</taxon>
        <taxon>Pentapetalae</taxon>
        <taxon>rosids</taxon>
        <taxon>malvids</taxon>
        <taxon>Brassicales</taxon>
        <taxon>Brassicaceae</taxon>
        <taxon>Coluteocarpeae</taxon>
        <taxon>Microthlaspi</taxon>
    </lineage>
</organism>
<dbReference type="PANTHER" id="PTHR45835">
    <property type="entry name" value="YALI0A06105P"/>
    <property type="match status" value="1"/>
</dbReference>
<feature type="domain" description="Chromo" evidence="2">
    <location>
        <begin position="344"/>
        <end position="383"/>
    </location>
</feature>
<keyword evidence="1" id="KW-0175">Coiled coil</keyword>
<dbReference type="EMBL" id="CACVBM020001347">
    <property type="protein sequence ID" value="CAA7046449.1"/>
    <property type="molecule type" value="Genomic_DNA"/>
</dbReference>
<dbReference type="Gene3D" id="1.10.340.70">
    <property type="match status" value="1"/>
</dbReference>
<dbReference type="PROSITE" id="PS50013">
    <property type="entry name" value="CHROMO_2"/>
    <property type="match status" value="1"/>
</dbReference>
<dbReference type="InterPro" id="IPR036397">
    <property type="entry name" value="RNaseH_sf"/>
</dbReference>
<dbReference type="GO" id="GO:0003676">
    <property type="term" value="F:nucleic acid binding"/>
    <property type="evidence" value="ECO:0007669"/>
    <property type="project" value="InterPro"/>
</dbReference>
<accession>A0A6D2K359</accession>
<dbReference type="InterPro" id="IPR041588">
    <property type="entry name" value="Integrase_H2C2"/>
</dbReference>
<dbReference type="Pfam" id="PF24626">
    <property type="entry name" value="SH3_Tf2-1"/>
    <property type="match status" value="1"/>
</dbReference>
<evidence type="ECO:0000313" key="3">
    <source>
        <dbReference type="EMBL" id="CAA7046449.1"/>
    </source>
</evidence>